<proteinExistence type="predicted"/>
<organism evidence="1 2">
    <name type="scientific">Plakobranchus ocellatus</name>
    <dbReference type="NCBI Taxonomy" id="259542"/>
    <lineage>
        <taxon>Eukaryota</taxon>
        <taxon>Metazoa</taxon>
        <taxon>Spiralia</taxon>
        <taxon>Lophotrochozoa</taxon>
        <taxon>Mollusca</taxon>
        <taxon>Gastropoda</taxon>
        <taxon>Heterobranchia</taxon>
        <taxon>Euthyneura</taxon>
        <taxon>Panpulmonata</taxon>
        <taxon>Sacoglossa</taxon>
        <taxon>Placobranchoidea</taxon>
        <taxon>Plakobranchidae</taxon>
        <taxon>Plakobranchus</taxon>
    </lineage>
</organism>
<comment type="caution">
    <text evidence="1">The sequence shown here is derived from an EMBL/GenBank/DDBJ whole genome shotgun (WGS) entry which is preliminary data.</text>
</comment>
<keyword evidence="2" id="KW-1185">Reference proteome</keyword>
<dbReference type="Proteomes" id="UP000735302">
    <property type="component" value="Unassembled WGS sequence"/>
</dbReference>
<evidence type="ECO:0000313" key="2">
    <source>
        <dbReference type="Proteomes" id="UP000735302"/>
    </source>
</evidence>
<evidence type="ECO:0008006" key="3">
    <source>
        <dbReference type="Google" id="ProtNLM"/>
    </source>
</evidence>
<reference evidence="1 2" key="1">
    <citation type="journal article" date="2021" name="Elife">
        <title>Chloroplast acquisition without the gene transfer in kleptoplastic sea slugs, Plakobranchus ocellatus.</title>
        <authorList>
            <person name="Maeda T."/>
            <person name="Takahashi S."/>
            <person name="Yoshida T."/>
            <person name="Shimamura S."/>
            <person name="Takaki Y."/>
            <person name="Nagai Y."/>
            <person name="Toyoda A."/>
            <person name="Suzuki Y."/>
            <person name="Arimoto A."/>
            <person name="Ishii H."/>
            <person name="Satoh N."/>
            <person name="Nishiyama T."/>
            <person name="Hasebe M."/>
            <person name="Maruyama T."/>
            <person name="Minagawa J."/>
            <person name="Obokata J."/>
            <person name="Shigenobu S."/>
        </authorList>
    </citation>
    <scope>NUCLEOTIDE SEQUENCE [LARGE SCALE GENOMIC DNA]</scope>
</reference>
<name>A0AAV4AIL4_9GAST</name>
<protein>
    <recommendedName>
        <fullName evidence="3">Transposase IS30-like HTH domain-containing protein</fullName>
    </recommendedName>
</protein>
<dbReference type="EMBL" id="BLXT01003780">
    <property type="protein sequence ID" value="GFO06633.1"/>
    <property type="molecule type" value="Genomic_DNA"/>
</dbReference>
<evidence type="ECO:0000313" key="1">
    <source>
        <dbReference type="EMBL" id="GFO06633.1"/>
    </source>
</evidence>
<dbReference type="AlphaFoldDB" id="A0AAV4AIL4"/>
<sequence>MPLLSADERGRALGLIEAGVPVANVARLLNGGRETINNPQTTCMNTGRTIDRPIDSQSINLLLETLRSSINVGMSEPIMNQSNFYLKSPINDGLGLAVINQSNNVLSHTPEITDKR</sequence>
<gene>
    <name evidence="1" type="ORF">PoB_003313800</name>
</gene>
<accession>A0AAV4AIL4</accession>